<accession>A0A3P1VBS4</accession>
<dbReference type="InterPro" id="IPR036629">
    <property type="entry name" value="YjbJ_sf"/>
</dbReference>
<dbReference type="Gene3D" id="1.10.1470.10">
    <property type="entry name" value="YjbJ"/>
    <property type="match status" value="1"/>
</dbReference>
<comment type="similarity">
    <text evidence="1">Belongs to the UPF0337 (CsbD) family.</text>
</comment>
<dbReference type="Pfam" id="PF05532">
    <property type="entry name" value="CsbD"/>
    <property type="match status" value="1"/>
</dbReference>
<gene>
    <name evidence="3" type="ORF">EII38_05180</name>
</gene>
<dbReference type="InterPro" id="IPR008462">
    <property type="entry name" value="CsbD"/>
</dbReference>
<evidence type="ECO:0000313" key="3">
    <source>
        <dbReference type="EMBL" id="RRD31609.1"/>
    </source>
</evidence>
<protein>
    <submittedName>
        <fullName evidence="3">CsbD family protein</fullName>
    </submittedName>
</protein>
<dbReference type="Proteomes" id="UP000281771">
    <property type="component" value="Unassembled WGS sequence"/>
</dbReference>
<name>A0A3P1VBS4_9STRE</name>
<evidence type="ECO:0000259" key="2">
    <source>
        <dbReference type="Pfam" id="PF05532"/>
    </source>
</evidence>
<evidence type="ECO:0000256" key="1">
    <source>
        <dbReference type="ARBA" id="ARBA00009129"/>
    </source>
</evidence>
<reference evidence="3 4" key="1">
    <citation type="submission" date="2018-11" db="EMBL/GenBank/DDBJ databases">
        <title>Genomes From Bacteria Associated with the Canine Oral Cavity: a Test Case for Automated Genome-Based Taxonomic Assignment.</title>
        <authorList>
            <person name="Coil D.A."/>
            <person name="Jospin G."/>
            <person name="Darling A.E."/>
            <person name="Wallis C."/>
            <person name="Davis I.J."/>
            <person name="Harris S."/>
            <person name="Eisen J.A."/>
            <person name="Holcombe L.J."/>
            <person name="O'Flynn C."/>
        </authorList>
    </citation>
    <scope>NUCLEOTIDE SEQUENCE [LARGE SCALE GENOMIC DNA]</scope>
    <source>
        <strain evidence="3 4">OH4621_COT-116</strain>
    </source>
</reference>
<dbReference type="AlphaFoldDB" id="A0A3P1VBS4"/>
<dbReference type="STRING" id="1123309.GCA_000377005_00727"/>
<dbReference type="SUPFAM" id="SSF69047">
    <property type="entry name" value="Hypothetical protein YjbJ"/>
    <property type="match status" value="1"/>
</dbReference>
<dbReference type="InterPro" id="IPR050423">
    <property type="entry name" value="UPF0337_stress_rsp"/>
</dbReference>
<dbReference type="RefSeq" id="WP_124776593.1">
    <property type="nucleotide sequence ID" value="NZ_RQZA01000003.1"/>
</dbReference>
<comment type="caution">
    <text evidence="3">The sequence shown here is derived from an EMBL/GenBank/DDBJ whole genome shotgun (WGS) entry which is preliminary data.</text>
</comment>
<dbReference type="EMBL" id="RQZA01000003">
    <property type="protein sequence ID" value="RRD31609.1"/>
    <property type="molecule type" value="Genomic_DNA"/>
</dbReference>
<sequence length="68" mass="7343">MSEKFDAKLEQVKGSVKEGFGKLTGDKKTETEGMTEKLAGKAKEVVQDVKDGVEGLVDGVKKSLDKDK</sequence>
<dbReference type="PANTHER" id="PTHR34977:SF1">
    <property type="entry name" value="UPF0337 PROTEIN YJBJ"/>
    <property type="match status" value="1"/>
</dbReference>
<keyword evidence="4" id="KW-1185">Reference proteome</keyword>
<feature type="domain" description="CsbD-like" evidence="2">
    <location>
        <begin position="3"/>
        <end position="54"/>
    </location>
</feature>
<evidence type="ECO:0000313" key="4">
    <source>
        <dbReference type="Proteomes" id="UP000281771"/>
    </source>
</evidence>
<organism evidence="3 4">
    <name type="scientific">Streptococcus minor</name>
    <dbReference type="NCBI Taxonomy" id="229549"/>
    <lineage>
        <taxon>Bacteria</taxon>
        <taxon>Bacillati</taxon>
        <taxon>Bacillota</taxon>
        <taxon>Bacilli</taxon>
        <taxon>Lactobacillales</taxon>
        <taxon>Streptococcaceae</taxon>
        <taxon>Streptococcus</taxon>
    </lineage>
</organism>
<proteinExistence type="inferred from homology"/>
<dbReference type="PANTHER" id="PTHR34977">
    <property type="entry name" value="UPF0337 PROTEIN YJBJ"/>
    <property type="match status" value="1"/>
</dbReference>